<dbReference type="InterPro" id="IPR001563">
    <property type="entry name" value="Peptidase_S10"/>
</dbReference>
<evidence type="ECO:0000256" key="4">
    <source>
        <dbReference type="ARBA" id="ARBA00022801"/>
    </source>
</evidence>
<evidence type="ECO:0000256" key="2">
    <source>
        <dbReference type="ARBA" id="ARBA00022670"/>
    </source>
</evidence>
<accession>A0A6V8MIV9</accession>
<dbReference type="PANTHER" id="PTHR11802">
    <property type="entry name" value="SERINE PROTEASE FAMILY S10 SERINE CARBOXYPEPTIDASE"/>
    <property type="match status" value="1"/>
</dbReference>
<protein>
    <submittedName>
        <fullName evidence="8">Peptidase S10</fullName>
    </submittedName>
</protein>
<comment type="caution">
    <text evidence="8">The sequence shown here is derived from an EMBL/GenBank/DDBJ whole genome shotgun (WGS) entry which is preliminary data.</text>
</comment>
<dbReference type="Gene3D" id="3.40.50.1820">
    <property type="entry name" value="alpha/beta hydrolase"/>
    <property type="match status" value="1"/>
</dbReference>
<dbReference type="GO" id="GO:0006508">
    <property type="term" value="P:proteolysis"/>
    <property type="evidence" value="ECO:0007669"/>
    <property type="project" value="UniProtKB-KW"/>
</dbReference>
<feature type="region of interest" description="Disordered" evidence="6">
    <location>
        <begin position="26"/>
        <end position="47"/>
    </location>
</feature>
<keyword evidence="2" id="KW-0645">Protease</keyword>
<dbReference type="Proteomes" id="UP000556026">
    <property type="component" value="Unassembled WGS sequence"/>
</dbReference>
<feature type="signal peptide" evidence="7">
    <location>
        <begin position="1"/>
        <end position="24"/>
    </location>
</feature>
<name>A0A6V8MIV9_9BACT</name>
<gene>
    <name evidence="8" type="ORF">GMST_22800</name>
</gene>
<dbReference type="AlphaFoldDB" id="A0A6V8MIV9"/>
<dbReference type="EMBL" id="BLXX01000006">
    <property type="protein sequence ID" value="GFO59955.1"/>
    <property type="molecule type" value="Genomic_DNA"/>
</dbReference>
<dbReference type="PANTHER" id="PTHR11802:SF3">
    <property type="entry name" value="RETINOID-INDUCIBLE SERINE CARBOXYPEPTIDASE"/>
    <property type="match status" value="1"/>
</dbReference>
<keyword evidence="4" id="KW-0378">Hydrolase</keyword>
<evidence type="ECO:0000313" key="8">
    <source>
        <dbReference type="EMBL" id="GFO59955.1"/>
    </source>
</evidence>
<evidence type="ECO:0000256" key="5">
    <source>
        <dbReference type="ARBA" id="ARBA00023180"/>
    </source>
</evidence>
<dbReference type="Pfam" id="PF00450">
    <property type="entry name" value="Peptidase_S10"/>
    <property type="match status" value="1"/>
</dbReference>
<dbReference type="GO" id="GO:0004185">
    <property type="term" value="F:serine-type carboxypeptidase activity"/>
    <property type="evidence" value="ECO:0007669"/>
    <property type="project" value="InterPro"/>
</dbReference>
<evidence type="ECO:0000256" key="3">
    <source>
        <dbReference type="ARBA" id="ARBA00022729"/>
    </source>
</evidence>
<keyword evidence="3 7" id="KW-0732">Signal</keyword>
<organism evidence="8 9">
    <name type="scientific">Geomonas silvestris</name>
    <dbReference type="NCBI Taxonomy" id="2740184"/>
    <lineage>
        <taxon>Bacteria</taxon>
        <taxon>Pseudomonadati</taxon>
        <taxon>Thermodesulfobacteriota</taxon>
        <taxon>Desulfuromonadia</taxon>
        <taxon>Geobacterales</taxon>
        <taxon>Geobacteraceae</taxon>
        <taxon>Geomonas</taxon>
    </lineage>
</organism>
<keyword evidence="1" id="KW-0121">Carboxypeptidase</keyword>
<keyword evidence="9" id="KW-1185">Reference proteome</keyword>
<proteinExistence type="predicted"/>
<evidence type="ECO:0000256" key="1">
    <source>
        <dbReference type="ARBA" id="ARBA00022645"/>
    </source>
</evidence>
<reference evidence="9" key="1">
    <citation type="submission" date="2020-06" db="EMBL/GenBank/DDBJ databases">
        <title>Draft genomic sequence of Geomonas sp. Red330.</title>
        <authorList>
            <person name="Itoh H."/>
            <person name="Zhenxing X."/>
            <person name="Ushijima N."/>
            <person name="Masuda Y."/>
            <person name="Shiratori Y."/>
            <person name="Senoo K."/>
        </authorList>
    </citation>
    <scope>NUCLEOTIDE SEQUENCE [LARGE SCALE GENOMIC DNA]</scope>
    <source>
        <strain evidence="9">Red330</strain>
    </source>
</reference>
<evidence type="ECO:0000313" key="9">
    <source>
        <dbReference type="Proteomes" id="UP000556026"/>
    </source>
</evidence>
<evidence type="ECO:0000256" key="7">
    <source>
        <dbReference type="SAM" id="SignalP"/>
    </source>
</evidence>
<dbReference type="SUPFAM" id="SSF53474">
    <property type="entry name" value="alpha/beta-Hydrolases"/>
    <property type="match status" value="1"/>
</dbReference>
<feature type="chain" id="PRO_5027661453" evidence="7">
    <location>
        <begin position="25"/>
        <end position="516"/>
    </location>
</feature>
<sequence>MSRLRLVTVFLLIFVSAAVPQLQAAQAHPLSETKAADKEGEPGKTLPITAKTAVTRHKVSIGGKEYSYTATASFLPLTSEAGEPEAEIFSTSYTIDTPQGAPKRPIMFVFNGGPGAASAWLHLGALGPRRVEMLPDGNLPAPPFRLVDNGSSWLDLGDLVFVDPVGTGYSRAGKPDLAKGYASVRGDIESLLKFVRLYLTRNERWSSPVYLVGESYGTFRCAGMADQLAEHGVALNGIILISSVLNFQTISFDNGNDLPYQLFLPSYTATAWYHKKLAPELMQDLERTVTEAENWAGSEYQLALNKGDRLTPGERREVVAKLSRYTGLSPAMVDNLNLRIDGRTFVRELLRDQRRTVGYMDSRFNAANVDPAASSGFDPTVTTIRPPYTSLVNNYLREELGFKSDLEYYTLGGGIGHWDWETKNGYADTSDNLRNTMAKNPYMKVFVASGLFDLATPHFATDYTLAHLGLTPPLRQNITTHRYRSGHMMYLEKESLAQLKRDVADFIAASSKAANQ</sequence>
<keyword evidence="5" id="KW-0325">Glycoprotein</keyword>
<evidence type="ECO:0000256" key="6">
    <source>
        <dbReference type="SAM" id="MobiDB-lite"/>
    </source>
</evidence>
<dbReference type="InterPro" id="IPR029058">
    <property type="entry name" value="AB_hydrolase_fold"/>
</dbReference>